<dbReference type="InterPro" id="IPR050204">
    <property type="entry name" value="AraC_XylS_family_regulators"/>
</dbReference>
<evidence type="ECO:0000256" key="1">
    <source>
        <dbReference type="ARBA" id="ARBA00023015"/>
    </source>
</evidence>
<dbReference type="PRINTS" id="PR00032">
    <property type="entry name" value="HTHARAC"/>
</dbReference>
<dbReference type="PANTHER" id="PTHR46796:SF6">
    <property type="entry name" value="ARAC SUBFAMILY"/>
    <property type="match status" value="1"/>
</dbReference>
<dbReference type="InterPro" id="IPR035418">
    <property type="entry name" value="AraC-bd_2"/>
</dbReference>
<accession>A0ABN1T8R8</accession>
<dbReference type="Gene3D" id="1.10.10.60">
    <property type="entry name" value="Homeodomain-like"/>
    <property type="match status" value="1"/>
</dbReference>
<evidence type="ECO:0000256" key="3">
    <source>
        <dbReference type="ARBA" id="ARBA00023163"/>
    </source>
</evidence>
<dbReference type="PANTHER" id="PTHR46796">
    <property type="entry name" value="HTH-TYPE TRANSCRIPTIONAL ACTIVATOR RHAS-RELATED"/>
    <property type="match status" value="1"/>
</dbReference>
<keyword evidence="3" id="KW-0804">Transcription</keyword>
<evidence type="ECO:0000259" key="4">
    <source>
        <dbReference type="PROSITE" id="PS01124"/>
    </source>
</evidence>
<dbReference type="InterPro" id="IPR020449">
    <property type="entry name" value="Tscrpt_reg_AraC-type_HTH"/>
</dbReference>
<dbReference type="InterPro" id="IPR018060">
    <property type="entry name" value="HTH_AraC"/>
</dbReference>
<comment type="caution">
    <text evidence="5">The sequence shown here is derived from an EMBL/GenBank/DDBJ whole genome shotgun (WGS) entry which is preliminary data.</text>
</comment>
<dbReference type="SMART" id="SM00342">
    <property type="entry name" value="HTH_ARAC"/>
    <property type="match status" value="1"/>
</dbReference>
<dbReference type="Pfam" id="PF14525">
    <property type="entry name" value="AraC_binding_2"/>
    <property type="match status" value="1"/>
</dbReference>
<keyword evidence="1" id="KW-0805">Transcription regulation</keyword>
<dbReference type="EMBL" id="BAAALF010000306">
    <property type="protein sequence ID" value="GAA1069073.1"/>
    <property type="molecule type" value="Genomic_DNA"/>
</dbReference>
<dbReference type="Pfam" id="PF12833">
    <property type="entry name" value="HTH_18"/>
    <property type="match status" value="1"/>
</dbReference>
<evidence type="ECO:0000313" key="6">
    <source>
        <dbReference type="Proteomes" id="UP001500037"/>
    </source>
</evidence>
<gene>
    <name evidence="5" type="ORF">GCM10009665_75860</name>
</gene>
<keyword evidence="6" id="KW-1185">Reference proteome</keyword>
<organism evidence="5 6">
    <name type="scientific">Kitasatospora nipponensis</name>
    <dbReference type="NCBI Taxonomy" id="258049"/>
    <lineage>
        <taxon>Bacteria</taxon>
        <taxon>Bacillati</taxon>
        <taxon>Actinomycetota</taxon>
        <taxon>Actinomycetes</taxon>
        <taxon>Kitasatosporales</taxon>
        <taxon>Streptomycetaceae</taxon>
        <taxon>Kitasatospora</taxon>
    </lineage>
</organism>
<sequence>MDGIELRTTDVPKGERFAWWHELVTRDLAPTHQVTEHRGDFRASAAAWRLGPVTASAFSCPTLRSVRTPELIRRSDPELWELGYVVAGSMSMDQDRNWTQVHAGDLLLYDTSRPLTSHVLTDRSRVVILHLPKSTVPLPAQALRRLLSRRLPADGAGALLAGLLRQLTEARWSALEAEHLGSAAVQLACAFLGGMADREGLLASETRQTVLLHEAKAFIRANLTEPHLSPQTIADAQCISVSYLHHLFREEKRSVSAFIRELRLDRCRTDLARVGLAKHPVGAIGTRWGFADATTFSRAFKTAYGLPPGEYRRLAGARPSPDDRLQDA</sequence>
<evidence type="ECO:0000256" key="2">
    <source>
        <dbReference type="ARBA" id="ARBA00023125"/>
    </source>
</evidence>
<protein>
    <submittedName>
        <fullName evidence="5">Helix-turn-helix domain-containing protein</fullName>
    </submittedName>
</protein>
<keyword evidence="2" id="KW-0238">DNA-binding</keyword>
<feature type="domain" description="HTH araC/xylS-type" evidence="4">
    <location>
        <begin position="213"/>
        <end position="314"/>
    </location>
</feature>
<dbReference type="RefSeq" id="WP_344446838.1">
    <property type="nucleotide sequence ID" value="NZ_BAAALF010000306.1"/>
</dbReference>
<evidence type="ECO:0000313" key="5">
    <source>
        <dbReference type="EMBL" id="GAA1069073.1"/>
    </source>
</evidence>
<dbReference type="SUPFAM" id="SSF46689">
    <property type="entry name" value="Homeodomain-like"/>
    <property type="match status" value="1"/>
</dbReference>
<dbReference type="Proteomes" id="UP001500037">
    <property type="component" value="Unassembled WGS sequence"/>
</dbReference>
<reference evidence="5 6" key="1">
    <citation type="journal article" date="2019" name="Int. J. Syst. Evol. Microbiol.">
        <title>The Global Catalogue of Microorganisms (GCM) 10K type strain sequencing project: providing services to taxonomists for standard genome sequencing and annotation.</title>
        <authorList>
            <consortium name="The Broad Institute Genomics Platform"/>
            <consortium name="The Broad Institute Genome Sequencing Center for Infectious Disease"/>
            <person name="Wu L."/>
            <person name="Ma J."/>
        </authorList>
    </citation>
    <scope>NUCLEOTIDE SEQUENCE [LARGE SCALE GENOMIC DNA]</scope>
    <source>
        <strain evidence="5 6">JCM 13004</strain>
    </source>
</reference>
<dbReference type="InterPro" id="IPR009057">
    <property type="entry name" value="Homeodomain-like_sf"/>
</dbReference>
<dbReference type="PROSITE" id="PS01124">
    <property type="entry name" value="HTH_ARAC_FAMILY_2"/>
    <property type="match status" value="1"/>
</dbReference>
<proteinExistence type="predicted"/>
<name>A0ABN1T8R8_9ACTN</name>